<feature type="compositionally biased region" description="Polar residues" evidence="4">
    <location>
        <begin position="1154"/>
        <end position="1166"/>
    </location>
</feature>
<dbReference type="Pfam" id="PF00069">
    <property type="entry name" value="Pkinase"/>
    <property type="match status" value="1"/>
</dbReference>
<evidence type="ECO:0000256" key="1">
    <source>
        <dbReference type="ARBA" id="ARBA00022741"/>
    </source>
</evidence>
<feature type="domain" description="Protein kinase" evidence="5">
    <location>
        <begin position="676"/>
        <end position="1037"/>
    </location>
</feature>
<feature type="compositionally biased region" description="Basic and acidic residues" evidence="4">
    <location>
        <begin position="1089"/>
        <end position="1107"/>
    </location>
</feature>
<dbReference type="PANTHER" id="PTHR44167:SF24">
    <property type="entry name" value="SERINE_THREONINE-PROTEIN KINASE CHK2"/>
    <property type="match status" value="1"/>
</dbReference>
<evidence type="ECO:0000256" key="2">
    <source>
        <dbReference type="ARBA" id="ARBA00022840"/>
    </source>
</evidence>
<comment type="caution">
    <text evidence="6">The sequence shown here is derived from an EMBL/GenBank/DDBJ whole genome shotgun (WGS) entry which is preliminary data.</text>
</comment>
<dbReference type="PANTHER" id="PTHR44167">
    <property type="entry name" value="OVARIAN-SPECIFIC SERINE/THREONINE-PROTEIN KINASE LOK-RELATED"/>
    <property type="match status" value="1"/>
</dbReference>
<dbReference type="Gene3D" id="1.10.510.10">
    <property type="entry name" value="Transferase(Phosphotransferase) domain 1"/>
    <property type="match status" value="1"/>
</dbReference>
<feature type="region of interest" description="Disordered" evidence="4">
    <location>
        <begin position="1089"/>
        <end position="1167"/>
    </location>
</feature>
<dbReference type="PROSITE" id="PS00107">
    <property type="entry name" value="PROTEIN_KINASE_ATP"/>
    <property type="match status" value="1"/>
</dbReference>
<dbReference type="PROSITE" id="PS00108">
    <property type="entry name" value="PROTEIN_KINASE_ST"/>
    <property type="match status" value="1"/>
</dbReference>
<keyword evidence="2 3" id="KW-0067">ATP-binding</keyword>
<feature type="compositionally biased region" description="Basic and acidic residues" evidence="4">
    <location>
        <begin position="1289"/>
        <end position="1309"/>
    </location>
</feature>
<proteinExistence type="predicted"/>
<name>A0ABQ5KRC4_9EUKA</name>
<gene>
    <name evidence="6" type="ORF">ADUPG1_008272</name>
</gene>
<dbReference type="SUPFAM" id="SSF56112">
    <property type="entry name" value="Protein kinase-like (PK-like)"/>
    <property type="match status" value="1"/>
</dbReference>
<keyword evidence="1 3" id="KW-0547">Nucleotide-binding</keyword>
<organism evidence="6 7">
    <name type="scientific">Aduncisulcus paluster</name>
    <dbReference type="NCBI Taxonomy" id="2918883"/>
    <lineage>
        <taxon>Eukaryota</taxon>
        <taxon>Metamonada</taxon>
        <taxon>Carpediemonas-like organisms</taxon>
        <taxon>Aduncisulcus</taxon>
    </lineage>
</organism>
<sequence>MDPKPSSESGQDIIQEVKPKFIHEGNYLCSPIPRDSPNVKSPDITAIEAKNTWSYWPKEEGDEDHDMSFHAQKMMKGENNQGEFTDISLSFSTSTPFKGAYICIKGYSLFSWQLTSHLIFSFTSSNGEKMVEKYEFPEFEGYHWYYLPIDLSDVVLCEITGKGREEEYFGIRSLVFISREETSEEITSREAREKLWSEAPVVKPEFLKEGGTKFQGRDSIPIPRDHPKLINPSFSLVQCKNNSYCKESEFYDKCSEAQEMLKGESVVTLSQLSIPFPSPSPMKGAYICVNNYSSSPSLLFTFTDSDVFLQQRIVLGKVELKYSGHFSCIPIPRDDPTFISPDFSAIKAKSKLQDDSEYDVSNQVQNMMKGECNYVDFSHISIPFKSSASIKRAYICLIDKEIVSSLLFTFTSLNGNKKTFYLFKFDEFSDVTNTSWYDLSIDLPDVILCEIEGKRVKDGRIGDNFPIHSLAFYREETPDEEIDREKRKILLEERWLKSSPIQSKIKKWGDIPSRLDPSIINPLFSDVQGKNDVYCKESEKYDQNLKVQKMLKGEAHGVKLSWLSIPFSPSLIKDVYIRFDEYRAPALLFTFTLSDDKKISKKYEFINQTSLSPHFVHPEWHFLSIDLPKAVLSVEIQGNVMWRHDSRIFRIDSLIFIGEGVPLRRDSFTLTSSATITPQCIIGHGGFGEVLLVKVEGISIPCVLKKMLHEADEKVVKTCRKEFKVQLKLFNNPKCFNRISRPLYILDLLDADLKGVYGFLMEFCIGGSVSSFAKKWCVVDKSESQLQGDGKEEEEEECSSSEEDSDDHKDFDLMSLNPLKVSALCVGMIECLDDVFTAKPKLVHRDIKPDNFLVRVDPKDGECTVVLSDLGMVQILDSLSSRLTSSGVTKVSSHSSKIAEKGGKPEPQRSICGTLVYNSYEALRGYQSQKSDAYSLGMSILALFMGDHPFTNMPGLRGIYNRSDFVLELCRILKGDMGPTLKESPLFKSLLSIEKGEFRSVHACLNEVFTGLTKFDEDERMSVHEAREKVKTVKDLLPEIGEGFECPSIDDIVKTQLAKYGGNPGCIGEEGKRKKAQYRKIGSGFLNRKDGLEKEKKGGQYDEKTSYGEEDESEKEKIDDQDLFPFEQQNKENENRTISSYNDDGREQDGIASFPSSSTLSGNSINPKVEEGRMYQTQIVKKDSFAHSFPSKRTSIDKKDQDAFVDGSGKHLFPPASSSFSASPLSSMSSIHVTQVQSLDHDKDHDKAHDTHIFPFISPISSELGMKKGDEIRSILSQSSSSSSICDMGARKVKQEEKKKELSSKERKDQRRKNSLSHETSQEEVLPTQTGSATTARAEPPEEDKMSEIELLRKEVLILRERTIRRDEREKRKEWGLSPAGTLLLERLDEMRRVFSEELMRGPFTKELLDTLFEEFTYAFAAADLLRRKIAFDTSRDVFLEGGRD</sequence>
<keyword evidence="7" id="KW-1185">Reference proteome</keyword>
<feature type="binding site" evidence="3">
    <location>
        <position position="705"/>
    </location>
    <ligand>
        <name>ATP</name>
        <dbReference type="ChEBI" id="CHEBI:30616"/>
    </ligand>
</feature>
<feature type="compositionally biased region" description="Low complexity" evidence="4">
    <location>
        <begin position="1275"/>
        <end position="1285"/>
    </location>
</feature>
<reference evidence="6" key="1">
    <citation type="submission" date="2022-03" db="EMBL/GenBank/DDBJ databases">
        <title>Draft genome sequence of Aduncisulcus paluster, a free-living microaerophilic Fornicata.</title>
        <authorList>
            <person name="Yuyama I."/>
            <person name="Kume K."/>
            <person name="Tamura T."/>
            <person name="Inagaki Y."/>
            <person name="Hashimoto T."/>
        </authorList>
    </citation>
    <scope>NUCLEOTIDE SEQUENCE</scope>
    <source>
        <strain evidence="6">NY0171</strain>
    </source>
</reference>
<dbReference type="Proteomes" id="UP001057375">
    <property type="component" value="Unassembled WGS sequence"/>
</dbReference>
<feature type="region of interest" description="Disordered" evidence="4">
    <location>
        <begin position="1275"/>
        <end position="1346"/>
    </location>
</feature>
<feature type="region of interest" description="Disordered" evidence="4">
    <location>
        <begin position="787"/>
        <end position="811"/>
    </location>
</feature>
<evidence type="ECO:0000313" key="7">
    <source>
        <dbReference type="Proteomes" id="UP001057375"/>
    </source>
</evidence>
<protein>
    <recommendedName>
        <fullName evidence="5">Protein kinase domain-containing protein</fullName>
    </recommendedName>
</protein>
<dbReference type="EMBL" id="BQXS01010907">
    <property type="protein sequence ID" value="GKT35027.1"/>
    <property type="molecule type" value="Genomic_DNA"/>
</dbReference>
<dbReference type="InterPro" id="IPR011009">
    <property type="entry name" value="Kinase-like_dom_sf"/>
</dbReference>
<dbReference type="PROSITE" id="PS50011">
    <property type="entry name" value="PROTEIN_KINASE_DOM"/>
    <property type="match status" value="1"/>
</dbReference>
<dbReference type="SMART" id="SM00220">
    <property type="entry name" value="S_TKc"/>
    <property type="match status" value="1"/>
</dbReference>
<feature type="compositionally biased region" description="Acidic residues" evidence="4">
    <location>
        <begin position="791"/>
        <end position="805"/>
    </location>
</feature>
<evidence type="ECO:0000313" key="6">
    <source>
        <dbReference type="EMBL" id="GKT35027.1"/>
    </source>
</evidence>
<dbReference type="InterPro" id="IPR017441">
    <property type="entry name" value="Protein_kinase_ATP_BS"/>
</dbReference>
<dbReference type="InterPro" id="IPR008271">
    <property type="entry name" value="Ser/Thr_kinase_AS"/>
</dbReference>
<evidence type="ECO:0000259" key="5">
    <source>
        <dbReference type="PROSITE" id="PS50011"/>
    </source>
</evidence>
<accession>A0ABQ5KRC4</accession>
<evidence type="ECO:0000256" key="3">
    <source>
        <dbReference type="PROSITE-ProRule" id="PRU10141"/>
    </source>
</evidence>
<feature type="non-terminal residue" evidence="6">
    <location>
        <position position="1445"/>
    </location>
</feature>
<dbReference type="InterPro" id="IPR000719">
    <property type="entry name" value="Prot_kinase_dom"/>
</dbReference>
<evidence type="ECO:0000256" key="4">
    <source>
        <dbReference type="SAM" id="MobiDB-lite"/>
    </source>
</evidence>